<gene>
    <name evidence="1" type="ORF">IT41_13665</name>
</gene>
<keyword evidence="2" id="KW-1185">Reference proteome</keyword>
<sequence>MRTARGLGNWLLCLGPGALSLSSTGIIRKRKVSAAESRIFKLLGKQVRMPPQQIQSVAMFRIDTDGRALTAGNDKSDLAKLFRSQGYFDPLRLAFRGAGGDLSGYITRSNRGCTCRGWSTSGSDCPRICIGMQSDFCGQQSRFFHRKIIRIDCGICRIRRS</sequence>
<reference evidence="1 2" key="1">
    <citation type="submission" date="2014-09" db="EMBL/GenBank/DDBJ databases">
        <authorList>
            <person name="McGinnis J.M."/>
            <person name="Wolfgang W.J."/>
        </authorList>
    </citation>
    <scope>NUCLEOTIDE SEQUENCE [LARGE SCALE GENOMIC DNA]</scope>
    <source>
        <strain evidence="1 2">JCM 14014</strain>
    </source>
</reference>
<name>A0A099EZU6_9RHOB</name>
<protein>
    <submittedName>
        <fullName evidence="1">Uncharacterized protein</fullName>
    </submittedName>
</protein>
<dbReference type="Proteomes" id="UP000029846">
    <property type="component" value="Unassembled WGS sequence"/>
</dbReference>
<dbReference type="AlphaFoldDB" id="A0A099EZU6"/>
<evidence type="ECO:0000313" key="1">
    <source>
        <dbReference type="EMBL" id="KGJ03493.1"/>
    </source>
</evidence>
<reference evidence="1 2" key="2">
    <citation type="submission" date="2014-10" db="EMBL/GenBank/DDBJ databases">
        <title>Paracoccus sanguinis sp. nov., isolated from clinical specimens of New York State patients.</title>
        <authorList>
            <person name="Mingle L.A."/>
            <person name="Cole J.A."/>
            <person name="Lapierre P."/>
            <person name="Musser K.A."/>
        </authorList>
    </citation>
    <scope>NUCLEOTIDE SEQUENCE [LARGE SCALE GENOMIC DNA]</scope>
    <source>
        <strain evidence="1 2">JCM 14014</strain>
    </source>
</reference>
<comment type="caution">
    <text evidence="1">The sequence shown here is derived from an EMBL/GenBank/DDBJ whole genome shotgun (WGS) entry which is preliminary data.</text>
</comment>
<organism evidence="1 2">
    <name type="scientific">Paracoccus halophilus</name>
    <dbReference type="NCBI Taxonomy" id="376733"/>
    <lineage>
        <taxon>Bacteria</taxon>
        <taxon>Pseudomonadati</taxon>
        <taxon>Pseudomonadota</taxon>
        <taxon>Alphaproteobacteria</taxon>
        <taxon>Rhodobacterales</taxon>
        <taxon>Paracoccaceae</taxon>
        <taxon>Paracoccus</taxon>
    </lineage>
</organism>
<dbReference type="EMBL" id="JRKN01000020">
    <property type="protein sequence ID" value="KGJ03493.1"/>
    <property type="molecule type" value="Genomic_DNA"/>
</dbReference>
<accession>A0A099EZU6</accession>
<proteinExistence type="predicted"/>
<evidence type="ECO:0000313" key="2">
    <source>
        <dbReference type="Proteomes" id="UP000029846"/>
    </source>
</evidence>